<accession>A0A1F6LS87</accession>
<dbReference type="GO" id="GO:0008757">
    <property type="term" value="F:S-adenosylmethionine-dependent methyltransferase activity"/>
    <property type="evidence" value="ECO:0007669"/>
    <property type="project" value="InterPro"/>
</dbReference>
<keyword evidence="1" id="KW-0489">Methyltransferase</keyword>
<comment type="caution">
    <text evidence="4">The sequence shown here is derived from an EMBL/GenBank/DDBJ whole genome shotgun (WGS) entry which is preliminary data.</text>
</comment>
<reference evidence="4 5" key="1">
    <citation type="journal article" date="2016" name="Nat. Commun.">
        <title>Thousands of microbial genomes shed light on interconnected biogeochemical processes in an aquifer system.</title>
        <authorList>
            <person name="Anantharaman K."/>
            <person name="Brown C.T."/>
            <person name="Hug L.A."/>
            <person name="Sharon I."/>
            <person name="Castelle C.J."/>
            <person name="Probst A.J."/>
            <person name="Thomas B.C."/>
            <person name="Singh A."/>
            <person name="Wilkins M.J."/>
            <person name="Karaoz U."/>
            <person name="Brodie E.L."/>
            <person name="Williams K.H."/>
            <person name="Hubbard S.S."/>
            <person name="Banfield J.F."/>
        </authorList>
    </citation>
    <scope>NUCLEOTIDE SEQUENCE [LARGE SCALE GENOMIC DNA]</scope>
</reference>
<name>A0A1F6LS87_9BACT</name>
<dbReference type="EMBL" id="MFPV01000014">
    <property type="protein sequence ID" value="OGH62267.1"/>
    <property type="molecule type" value="Genomic_DNA"/>
</dbReference>
<sequence>MNERVAAELLARTLKQYNQIASEFDSTRSQSEDCTALTQYVKPDDLVLDVGCGNGRLTEVLRDRAVHLIGADGSTELIAACRARYAADIENGWVGFTVANALELPFDRKQFDTIFMLAVLHHIPSHALRVQLFTDLHAITKKGGVCVGTTWNLRGSAFRKRYALDQQLVEPLHGWDVGDVEIPWKASGEAVMRYCHAFTVDELRAIFAETHWTVVDLYPVTRDFVETDADSGHNFFWVLTA</sequence>
<feature type="domain" description="Methyltransferase type 11" evidence="3">
    <location>
        <begin position="48"/>
        <end position="147"/>
    </location>
</feature>
<evidence type="ECO:0000256" key="2">
    <source>
        <dbReference type="ARBA" id="ARBA00022679"/>
    </source>
</evidence>
<protein>
    <recommendedName>
        <fullName evidence="3">Methyltransferase type 11 domain-containing protein</fullName>
    </recommendedName>
</protein>
<proteinExistence type="predicted"/>
<evidence type="ECO:0000313" key="5">
    <source>
        <dbReference type="Proteomes" id="UP000176329"/>
    </source>
</evidence>
<dbReference type="PANTHER" id="PTHR13069:SF21">
    <property type="entry name" value="ALKYLATED DNA REPAIR PROTEIN ALKB HOMOLOG 8"/>
    <property type="match status" value="1"/>
</dbReference>
<dbReference type="Gene3D" id="3.40.50.150">
    <property type="entry name" value="Vaccinia Virus protein VP39"/>
    <property type="match status" value="1"/>
</dbReference>
<evidence type="ECO:0000313" key="4">
    <source>
        <dbReference type="EMBL" id="OGH62267.1"/>
    </source>
</evidence>
<dbReference type="InterPro" id="IPR013216">
    <property type="entry name" value="Methyltransf_11"/>
</dbReference>
<evidence type="ECO:0000259" key="3">
    <source>
        <dbReference type="Pfam" id="PF08241"/>
    </source>
</evidence>
<dbReference type="InterPro" id="IPR029063">
    <property type="entry name" value="SAM-dependent_MTases_sf"/>
</dbReference>
<dbReference type="SUPFAM" id="SSF53335">
    <property type="entry name" value="S-adenosyl-L-methionine-dependent methyltransferases"/>
    <property type="match status" value="1"/>
</dbReference>
<dbReference type="InterPro" id="IPR051422">
    <property type="entry name" value="AlkB_tRNA_MeTrf/Diox"/>
</dbReference>
<organism evidence="4 5">
    <name type="scientific">Candidatus Magasanikbacteria bacterium RIFCSPHIGHO2_01_FULL_50_8</name>
    <dbReference type="NCBI Taxonomy" id="1798674"/>
    <lineage>
        <taxon>Bacteria</taxon>
        <taxon>Candidatus Magasanikiibacteriota</taxon>
    </lineage>
</organism>
<gene>
    <name evidence="4" type="ORF">A2848_01805</name>
</gene>
<dbReference type="AlphaFoldDB" id="A0A1F6LS87"/>
<dbReference type="GO" id="GO:0006400">
    <property type="term" value="P:tRNA modification"/>
    <property type="evidence" value="ECO:0007669"/>
    <property type="project" value="UniProtKB-ARBA"/>
</dbReference>
<evidence type="ECO:0000256" key="1">
    <source>
        <dbReference type="ARBA" id="ARBA00022603"/>
    </source>
</evidence>
<dbReference type="Pfam" id="PF08241">
    <property type="entry name" value="Methyltransf_11"/>
    <property type="match status" value="1"/>
</dbReference>
<dbReference type="Proteomes" id="UP000176329">
    <property type="component" value="Unassembled WGS sequence"/>
</dbReference>
<dbReference type="CDD" id="cd02440">
    <property type="entry name" value="AdoMet_MTases"/>
    <property type="match status" value="1"/>
</dbReference>
<dbReference type="PANTHER" id="PTHR13069">
    <property type="entry name" value="ALKYLATED DNA REPAIR PROTEIN ALKB HOMOLOG 8"/>
    <property type="match status" value="1"/>
</dbReference>
<dbReference type="GO" id="GO:0008175">
    <property type="term" value="F:tRNA methyltransferase activity"/>
    <property type="evidence" value="ECO:0007669"/>
    <property type="project" value="UniProtKB-ARBA"/>
</dbReference>
<keyword evidence="2" id="KW-0808">Transferase</keyword>
<dbReference type="GO" id="GO:0032259">
    <property type="term" value="P:methylation"/>
    <property type="evidence" value="ECO:0007669"/>
    <property type="project" value="UniProtKB-KW"/>
</dbReference>